<dbReference type="PANTHER" id="PTHR12631:SF10">
    <property type="entry name" value="BETA-XYLOSIDASE-LIKE PROTEIN-RELATED"/>
    <property type="match status" value="1"/>
</dbReference>
<protein>
    <submittedName>
        <fullName evidence="2">Endo-1,4-beta-xylanase</fullName>
    </submittedName>
</protein>
<feature type="signal peptide" evidence="1">
    <location>
        <begin position="1"/>
        <end position="19"/>
    </location>
</feature>
<evidence type="ECO:0000313" key="2">
    <source>
        <dbReference type="EMBL" id="QEC49595.1"/>
    </source>
</evidence>
<keyword evidence="2" id="KW-0378">Hydrolase</keyword>
<organism evidence="2 3">
    <name type="scientific">Baekduia soli</name>
    <dbReference type="NCBI Taxonomy" id="496014"/>
    <lineage>
        <taxon>Bacteria</taxon>
        <taxon>Bacillati</taxon>
        <taxon>Actinomycetota</taxon>
        <taxon>Thermoleophilia</taxon>
        <taxon>Solirubrobacterales</taxon>
        <taxon>Baekduiaceae</taxon>
        <taxon>Baekduia</taxon>
    </lineage>
</organism>
<gene>
    <name evidence="2" type="ORF">FSW04_19820</name>
</gene>
<proteinExistence type="predicted"/>
<dbReference type="AlphaFoldDB" id="A0A5B8U9B3"/>
<reference evidence="2 3" key="1">
    <citation type="journal article" date="2018" name="J. Microbiol.">
        <title>Baekduia soli gen. nov., sp. nov., a novel bacterium isolated from the soil of Baekdu Mountain and proposal of a novel family name, Baekduiaceae fam. nov.</title>
        <authorList>
            <person name="An D.S."/>
            <person name="Siddiqi M.Z."/>
            <person name="Kim K.H."/>
            <person name="Yu H.S."/>
            <person name="Im W.T."/>
        </authorList>
    </citation>
    <scope>NUCLEOTIDE SEQUENCE [LARGE SCALE GENOMIC DNA]</scope>
    <source>
        <strain evidence="2 3">BR7-21</strain>
    </source>
</reference>
<dbReference type="GO" id="GO:0045493">
    <property type="term" value="P:xylan catabolic process"/>
    <property type="evidence" value="ECO:0007669"/>
    <property type="project" value="UniProtKB-KW"/>
</dbReference>
<keyword evidence="2" id="KW-0624">Polysaccharide degradation</keyword>
<dbReference type="RefSeq" id="WP_146921960.1">
    <property type="nucleotide sequence ID" value="NZ_CP042430.1"/>
</dbReference>
<dbReference type="SUPFAM" id="SSF51445">
    <property type="entry name" value="(Trans)glycosidases"/>
    <property type="match status" value="1"/>
</dbReference>
<feature type="chain" id="PRO_5039408810" evidence="1">
    <location>
        <begin position="20"/>
        <end position="364"/>
    </location>
</feature>
<dbReference type="KEGG" id="bsol:FSW04_19820"/>
<dbReference type="Gene3D" id="3.20.20.80">
    <property type="entry name" value="Glycosidases"/>
    <property type="match status" value="1"/>
</dbReference>
<accession>A0A5B8U9B3</accession>
<sequence>MLRLLAFVLASAALLFAPAALTPARADAKGPPRAFFGVMVNGPLDADTVDLDARAADMTAAGVGSWRVEMAWDAIEPAPGQFAWGATDRKVLTAARHGIDVLGLALRAPAWANGGSPDPFVPPRRPAAFAGYLRALIGRYGPRGSLWAEHPEVPRRAVRAWEIWNEPNLVDYFRTQPFQKPYAALLRAAYPAVKAADPGATVLMASMANFSWRDLARLLSVGGPRLRFDAAGAHPFSGRPSNALKIVRLNREALDRRGYRRVPLWLTELTWSSAKGKKQPLTQNWETTEAGQAQRLREMYGLLLRNRTRLRLARVFWYTWATVDAGSQNSFDYSGLTQALPDGTFRAKPALGAFRAVARAAATR</sequence>
<dbReference type="GO" id="GO:0004553">
    <property type="term" value="F:hydrolase activity, hydrolyzing O-glycosyl compounds"/>
    <property type="evidence" value="ECO:0007669"/>
    <property type="project" value="TreeGrafter"/>
</dbReference>
<dbReference type="EMBL" id="CP042430">
    <property type="protein sequence ID" value="QEC49595.1"/>
    <property type="molecule type" value="Genomic_DNA"/>
</dbReference>
<dbReference type="OrthoDB" id="9802522at2"/>
<dbReference type="InterPro" id="IPR017853">
    <property type="entry name" value="GH"/>
</dbReference>
<name>A0A5B8U9B3_9ACTN</name>
<keyword evidence="2" id="KW-0119">Carbohydrate metabolism</keyword>
<evidence type="ECO:0000256" key="1">
    <source>
        <dbReference type="SAM" id="SignalP"/>
    </source>
</evidence>
<keyword evidence="2" id="KW-0326">Glycosidase</keyword>
<dbReference type="Proteomes" id="UP000321805">
    <property type="component" value="Chromosome"/>
</dbReference>
<keyword evidence="2" id="KW-0858">Xylan degradation</keyword>
<dbReference type="InterPro" id="IPR051923">
    <property type="entry name" value="Glycosyl_Hydrolase_39"/>
</dbReference>
<keyword evidence="1" id="KW-0732">Signal</keyword>
<evidence type="ECO:0000313" key="3">
    <source>
        <dbReference type="Proteomes" id="UP000321805"/>
    </source>
</evidence>
<dbReference type="PANTHER" id="PTHR12631">
    <property type="entry name" value="ALPHA-L-IDURONIDASE"/>
    <property type="match status" value="1"/>
</dbReference>
<keyword evidence="3" id="KW-1185">Reference proteome</keyword>